<comment type="caution">
    <text evidence="2">The sequence shown here is derived from an EMBL/GenBank/DDBJ whole genome shotgun (WGS) entry which is preliminary data.</text>
</comment>
<keyword evidence="1" id="KW-1133">Transmembrane helix</keyword>
<keyword evidence="1" id="KW-0472">Membrane</keyword>
<gene>
    <name evidence="2" type="ORF">ACFPMG_00945</name>
</gene>
<sequence>MTTFIHPMNAGYTETVGVGSVILTALLGPLYLVYVRAWFAALLTLVIGGPLLAFLTMATASGGNVAAVILCYVIGSASWGLAMVPLIEKSYLRRGWKLA</sequence>
<dbReference type="RefSeq" id="WP_376993386.1">
    <property type="nucleotide sequence ID" value="NZ_JBHSLC010000002.1"/>
</dbReference>
<name>A0ABW0FXM6_9PROT</name>
<organism evidence="2 3">
    <name type="scientific">Azospirillum himalayense</name>
    <dbReference type="NCBI Taxonomy" id="654847"/>
    <lineage>
        <taxon>Bacteria</taxon>
        <taxon>Pseudomonadati</taxon>
        <taxon>Pseudomonadota</taxon>
        <taxon>Alphaproteobacteria</taxon>
        <taxon>Rhodospirillales</taxon>
        <taxon>Azospirillaceae</taxon>
        <taxon>Azospirillum</taxon>
    </lineage>
</organism>
<evidence type="ECO:0000256" key="1">
    <source>
        <dbReference type="SAM" id="Phobius"/>
    </source>
</evidence>
<accession>A0ABW0FXM6</accession>
<evidence type="ECO:0000313" key="3">
    <source>
        <dbReference type="Proteomes" id="UP001596166"/>
    </source>
</evidence>
<keyword evidence="3" id="KW-1185">Reference proteome</keyword>
<dbReference type="Proteomes" id="UP001596166">
    <property type="component" value="Unassembled WGS sequence"/>
</dbReference>
<dbReference type="EMBL" id="JBHSLC010000002">
    <property type="protein sequence ID" value="MFC5353560.1"/>
    <property type="molecule type" value="Genomic_DNA"/>
</dbReference>
<protein>
    <submittedName>
        <fullName evidence="2">Uncharacterized protein</fullName>
    </submittedName>
</protein>
<keyword evidence="1" id="KW-0812">Transmembrane</keyword>
<feature type="transmembrane region" description="Helical" evidence="1">
    <location>
        <begin position="39"/>
        <end position="59"/>
    </location>
</feature>
<proteinExistence type="predicted"/>
<feature type="transmembrane region" description="Helical" evidence="1">
    <location>
        <begin position="12"/>
        <end position="32"/>
    </location>
</feature>
<reference evidence="3" key="1">
    <citation type="journal article" date="2019" name="Int. J. Syst. Evol. Microbiol.">
        <title>The Global Catalogue of Microorganisms (GCM) 10K type strain sequencing project: providing services to taxonomists for standard genome sequencing and annotation.</title>
        <authorList>
            <consortium name="The Broad Institute Genomics Platform"/>
            <consortium name="The Broad Institute Genome Sequencing Center for Infectious Disease"/>
            <person name="Wu L."/>
            <person name="Ma J."/>
        </authorList>
    </citation>
    <scope>NUCLEOTIDE SEQUENCE [LARGE SCALE GENOMIC DNA]</scope>
    <source>
        <strain evidence="3">CCUG 58760</strain>
    </source>
</reference>
<evidence type="ECO:0000313" key="2">
    <source>
        <dbReference type="EMBL" id="MFC5353560.1"/>
    </source>
</evidence>
<feature type="transmembrane region" description="Helical" evidence="1">
    <location>
        <begin position="65"/>
        <end position="87"/>
    </location>
</feature>